<feature type="region of interest" description="Disordered" evidence="2">
    <location>
        <begin position="1"/>
        <end position="31"/>
    </location>
</feature>
<dbReference type="EMBL" id="MLAK01000756">
    <property type="protein sequence ID" value="OHT05486.1"/>
    <property type="molecule type" value="Genomic_DNA"/>
</dbReference>
<dbReference type="RefSeq" id="XP_068358622.1">
    <property type="nucleotide sequence ID" value="XM_068505136.1"/>
</dbReference>
<evidence type="ECO:0000313" key="3">
    <source>
        <dbReference type="EMBL" id="OHT05486.1"/>
    </source>
</evidence>
<keyword evidence="4" id="KW-1185">Reference proteome</keyword>
<reference evidence="3" key="1">
    <citation type="submission" date="2016-10" db="EMBL/GenBank/DDBJ databases">
        <authorList>
            <person name="Benchimol M."/>
            <person name="Almeida L.G."/>
            <person name="Vasconcelos A.T."/>
            <person name="Perreira-Neves A."/>
            <person name="Rosa I.A."/>
            <person name="Tasca T."/>
            <person name="Bogo M.R."/>
            <person name="de Souza W."/>
        </authorList>
    </citation>
    <scope>NUCLEOTIDE SEQUENCE [LARGE SCALE GENOMIC DNA]</scope>
    <source>
        <strain evidence="3">K</strain>
    </source>
</reference>
<evidence type="ECO:0000256" key="2">
    <source>
        <dbReference type="SAM" id="MobiDB-lite"/>
    </source>
</evidence>
<evidence type="ECO:0000256" key="1">
    <source>
        <dbReference type="SAM" id="Coils"/>
    </source>
</evidence>
<evidence type="ECO:0000313" key="4">
    <source>
        <dbReference type="Proteomes" id="UP000179807"/>
    </source>
</evidence>
<comment type="caution">
    <text evidence="3">The sequence shown here is derived from an EMBL/GenBank/DDBJ whole genome shotgun (WGS) entry which is preliminary data.</text>
</comment>
<organism evidence="3 4">
    <name type="scientific">Tritrichomonas foetus</name>
    <dbReference type="NCBI Taxonomy" id="1144522"/>
    <lineage>
        <taxon>Eukaryota</taxon>
        <taxon>Metamonada</taxon>
        <taxon>Parabasalia</taxon>
        <taxon>Tritrichomonadida</taxon>
        <taxon>Tritrichomonadidae</taxon>
        <taxon>Tritrichomonas</taxon>
    </lineage>
</organism>
<protein>
    <submittedName>
        <fullName evidence="3">Uncharacterized protein</fullName>
    </submittedName>
</protein>
<dbReference type="AlphaFoldDB" id="A0A1J4K6Z2"/>
<name>A0A1J4K6Z2_9EUKA</name>
<feature type="coiled-coil region" evidence="1">
    <location>
        <begin position="497"/>
        <end position="538"/>
    </location>
</feature>
<accession>A0A1J4K6Z2</accession>
<sequence>MKKGRHRKKKEHKENKEDVPLSPPRKITLADSFGDPFKQPCIQIDKLIDTSPMDETDRSDLKNGLISFYEAIQLLLKDLENNKDEKECKITSVNFVELTNGWHAYKTDLVASLKSPRRTDFINYVHTELLKIGMRVDNLLDHPPITPQYRIQGPKLSEQIITQTNDILKNFRKLFDHLLTDETVDINIIDSARNPLRKFRQELLTKYQIFFLTESKDKPNEHHSQFMKYIDRILKKTQHFSVSHNDSIPAPIQSIDRSIIHLQKIVAKGDSQWKPLKLDFTTESASFIRSALKMQFDATSSATGLSIMRFSCRVSEALSQVTGLNNFVDAQSTVSSMRDKVRLKAPWFKEPMFSAMDGMITRNIERAAMIAARYTEDNIEKEKDFVDSYGERDVIIQQIKNAEIRTSQTNERHLQQKQKLESLKSKINSIPGPEIRFHSENDVIKLIQKLSKHLSNWIDDLNNEKAELLKNDANQKTLGSIQFDEEIAITQSIYEEHEKIMKQIKDYKKEIAILKLENEEIEKENYEKQGKCNDLSEKVDIIAEKVSRFKNKFIKKNKKIEWLNAEIERLKFENGNMVEIEEKNKQKYETKIEEVNEEIHKLSKQSHRLPKVLQETVREKETLENETIPDLEYQIERRAEICQYQTHQAILQKNSLNLLKLQALDKELKEHLFNDANETENSINEQTKIPINDE</sequence>
<keyword evidence="1" id="KW-0175">Coiled coil</keyword>
<dbReference type="GeneID" id="94839840"/>
<feature type="compositionally biased region" description="Basic residues" evidence="2">
    <location>
        <begin position="1"/>
        <end position="11"/>
    </location>
</feature>
<gene>
    <name evidence="3" type="ORF">TRFO_26755</name>
</gene>
<dbReference type="VEuPathDB" id="TrichDB:TRFO_26755"/>
<proteinExistence type="predicted"/>
<dbReference type="Proteomes" id="UP000179807">
    <property type="component" value="Unassembled WGS sequence"/>
</dbReference>
<feature type="coiled-coil region" evidence="1">
    <location>
        <begin position="578"/>
        <end position="605"/>
    </location>
</feature>